<dbReference type="EMBL" id="ML170178">
    <property type="protein sequence ID" value="TDL21849.1"/>
    <property type="molecule type" value="Genomic_DNA"/>
</dbReference>
<proteinExistence type="predicted"/>
<sequence>MYFPVTYNREVIPPEIVLNILLHASPLDLLRVQITSRYFRDILVANQYIWRFARKSLNPPVPDPVLPKEMYGREANWSESAYANHEFGRSNCSFCGDNVEHMLTYPSYALRQVVCMKGECRSAYHRDHIPLPKQDANSPWYLQSLERYLPYLEGTGNTAACRRYSRMQIARVKEEGRVAFERFKHGKPLVDTLMEFPELLEFQRRLCMRQHWLYAITMTAEALGRWNHERYEHIARSCLFERNMELVKRCMASKNVKFHKIRSSITFMRRHAAFWKSQTSVDLSAWFHIKKQVLREVAEADKGVVRLPLSKAWKGKVQCPFCPKVQRPHISIGSIALADHVRDKHPQNAKLVIRA</sequence>
<dbReference type="OrthoDB" id="3023406at2759"/>
<evidence type="ECO:0000313" key="3">
    <source>
        <dbReference type="Proteomes" id="UP000294933"/>
    </source>
</evidence>
<keyword evidence="3" id="KW-1185">Reference proteome</keyword>
<dbReference type="SMART" id="SM00256">
    <property type="entry name" value="FBOX"/>
    <property type="match status" value="1"/>
</dbReference>
<feature type="domain" description="F-box" evidence="1">
    <location>
        <begin position="6"/>
        <end position="53"/>
    </location>
</feature>
<dbReference type="Proteomes" id="UP000294933">
    <property type="component" value="Unassembled WGS sequence"/>
</dbReference>
<dbReference type="VEuPathDB" id="FungiDB:BD410DRAFT_789238"/>
<gene>
    <name evidence="2" type="ORF">BD410DRAFT_789238</name>
</gene>
<organism evidence="2 3">
    <name type="scientific">Rickenella mellea</name>
    <dbReference type="NCBI Taxonomy" id="50990"/>
    <lineage>
        <taxon>Eukaryota</taxon>
        <taxon>Fungi</taxon>
        <taxon>Dikarya</taxon>
        <taxon>Basidiomycota</taxon>
        <taxon>Agaricomycotina</taxon>
        <taxon>Agaricomycetes</taxon>
        <taxon>Hymenochaetales</taxon>
        <taxon>Rickenellaceae</taxon>
        <taxon>Rickenella</taxon>
    </lineage>
</organism>
<dbReference type="Pfam" id="PF12937">
    <property type="entry name" value="F-box-like"/>
    <property type="match status" value="1"/>
</dbReference>
<evidence type="ECO:0000259" key="1">
    <source>
        <dbReference type="PROSITE" id="PS50181"/>
    </source>
</evidence>
<dbReference type="InterPro" id="IPR001810">
    <property type="entry name" value="F-box_dom"/>
</dbReference>
<dbReference type="InterPro" id="IPR036047">
    <property type="entry name" value="F-box-like_dom_sf"/>
</dbReference>
<accession>A0A4Y7Q4J9</accession>
<dbReference type="CDD" id="cd09917">
    <property type="entry name" value="F-box_SF"/>
    <property type="match status" value="1"/>
</dbReference>
<protein>
    <recommendedName>
        <fullName evidence="1">F-box domain-containing protein</fullName>
    </recommendedName>
</protein>
<name>A0A4Y7Q4J9_9AGAM</name>
<dbReference type="PROSITE" id="PS50181">
    <property type="entry name" value="FBOX"/>
    <property type="match status" value="1"/>
</dbReference>
<dbReference type="AlphaFoldDB" id="A0A4Y7Q4J9"/>
<reference evidence="2 3" key="1">
    <citation type="submission" date="2018-06" db="EMBL/GenBank/DDBJ databases">
        <title>A transcriptomic atlas of mushroom development highlights an independent origin of complex multicellularity.</title>
        <authorList>
            <consortium name="DOE Joint Genome Institute"/>
            <person name="Krizsan K."/>
            <person name="Almasi E."/>
            <person name="Merenyi Z."/>
            <person name="Sahu N."/>
            <person name="Viragh M."/>
            <person name="Koszo T."/>
            <person name="Mondo S."/>
            <person name="Kiss B."/>
            <person name="Balint B."/>
            <person name="Kues U."/>
            <person name="Barry K."/>
            <person name="Hegedus J.C."/>
            <person name="Henrissat B."/>
            <person name="Johnson J."/>
            <person name="Lipzen A."/>
            <person name="Ohm R."/>
            <person name="Nagy I."/>
            <person name="Pangilinan J."/>
            <person name="Yan J."/>
            <person name="Xiong Y."/>
            <person name="Grigoriev I.V."/>
            <person name="Hibbett D.S."/>
            <person name="Nagy L.G."/>
        </authorList>
    </citation>
    <scope>NUCLEOTIDE SEQUENCE [LARGE SCALE GENOMIC DNA]</scope>
    <source>
        <strain evidence="2 3">SZMC22713</strain>
    </source>
</reference>
<dbReference type="SUPFAM" id="SSF81383">
    <property type="entry name" value="F-box domain"/>
    <property type="match status" value="1"/>
</dbReference>
<evidence type="ECO:0000313" key="2">
    <source>
        <dbReference type="EMBL" id="TDL21849.1"/>
    </source>
</evidence>